<evidence type="ECO:0000313" key="2">
    <source>
        <dbReference type="Proteomes" id="UP000485058"/>
    </source>
</evidence>
<dbReference type="Proteomes" id="UP000485058">
    <property type="component" value="Unassembled WGS sequence"/>
</dbReference>
<dbReference type="EMBL" id="BLLF01006136">
    <property type="protein sequence ID" value="GFH31987.1"/>
    <property type="molecule type" value="Genomic_DNA"/>
</dbReference>
<keyword evidence="2" id="KW-1185">Reference proteome</keyword>
<comment type="caution">
    <text evidence="1">The sequence shown here is derived from an EMBL/GenBank/DDBJ whole genome shotgun (WGS) entry which is preliminary data.</text>
</comment>
<gene>
    <name evidence="1" type="ORF">HaLaN_31128</name>
</gene>
<name>A0A6A0AJF3_HAELA</name>
<proteinExistence type="predicted"/>
<sequence length="35" mass="3926">MDSSGAVLFIKIGQQFSTRVDVLSPEFIKELEVLQ</sequence>
<feature type="non-terminal residue" evidence="1">
    <location>
        <position position="35"/>
    </location>
</feature>
<evidence type="ECO:0000313" key="1">
    <source>
        <dbReference type="EMBL" id="GFH31987.1"/>
    </source>
</evidence>
<organism evidence="1 2">
    <name type="scientific">Haematococcus lacustris</name>
    <name type="common">Green alga</name>
    <name type="synonym">Haematococcus pluvialis</name>
    <dbReference type="NCBI Taxonomy" id="44745"/>
    <lineage>
        <taxon>Eukaryota</taxon>
        <taxon>Viridiplantae</taxon>
        <taxon>Chlorophyta</taxon>
        <taxon>core chlorophytes</taxon>
        <taxon>Chlorophyceae</taxon>
        <taxon>CS clade</taxon>
        <taxon>Chlamydomonadales</taxon>
        <taxon>Haematococcaceae</taxon>
        <taxon>Haematococcus</taxon>
    </lineage>
</organism>
<dbReference type="AlphaFoldDB" id="A0A6A0AJF3"/>
<protein>
    <submittedName>
        <fullName evidence="1">ABC1 domain-containing protein</fullName>
    </submittedName>
</protein>
<reference evidence="1 2" key="1">
    <citation type="submission" date="2020-02" db="EMBL/GenBank/DDBJ databases">
        <title>Draft genome sequence of Haematococcus lacustris strain NIES-144.</title>
        <authorList>
            <person name="Morimoto D."/>
            <person name="Nakagawa S."/>
            <person name="Yoshida T."/>
            <person name="Sawayama S."/>
        </authorList>
    </citation>
    <scope>NUCLEOTIDE SEQUENCE [LARGE SCALE GENOMIC DNA]</scope>
    <source>
        <strain evidence="1 2">NIES-144</strain>
    </source>
</reference>
<accession>A0A6A0AJF3</accession>